<evidence type="ECO:0000256" key="7">
    <source>
        <dbReference type="ARBA" id="ARBA00023065"/>
    </source>
</evidence>
<dbReference type="GO" id="GO:0005886">
    <property type="term" value="C:plasma membrane"/>
    <property type="evidence" value="ECO:0007669"/>
    <property type="project" value="TreeGrafter"/>
</dbReference>
<evidence type="ECO:0000313" key="11">
    <source>
        <dbReference type="Proteomes" id="UP000314980"/>
    </source>
</evidence>
<dbReference type="Ensembl" id="ENSLCAT00010006936.1">
    <property type="protein sequence ID" value="ENSLCAP00010006770.1"/>
    <property type="gene ID" value="ENSLCAG00010003242.1"/>
</dbReference>
<comment type="function">
    <text evidence="9">Essential component of the vacuolar proton pump (V-ATPase), a multimeric enzyme that catalyzes the translocation of protons across the membranes. Required for assembly and activity of the V-ATPase.</text>
</comment>
<keyword evidence="5 9" id="KW-0375">Hydrogen ion transport</keyword>
<evidence type="ECO:0000313" key="10">
    <source>
        <dbReference type="Ensembl" id="ENSLCAP00010006770.1"/>
    </source>
</evidence>
<feature type="transmembrane region" description="Helical" evidence="9">
    <location>
        <begin position="548"/>
        <end position="571"/>
    </location>
</feature>
<reference evidence="10" key="3">
    <citation type="submission" date="2025-09" db="UniProtKB">
        <authorList>
            <consortium name="Ensembl"/>
        </authorList>
    </citation>
    <scope>IDENTIFICATION</scope>
</reference>
<comment type="similarity">
    <text evidence="2 9">Belongs to the V-ATPase 116 kDa subunit family.</text>
</comment>
<keyword evidence="3 9" id="KW-0813">Transport</keyword>
<keyword evidence="6 9" id="KW-1133">Transmembrane helix</keyword>
<accession>A0A4W6C6W6</accession>
<dbReference type="GO" id="GO:0007035">
    <property type="term" value="P:vacuolar acidification"/>
    <property type="evidence" value="ECO:0007669"/>
    <property type="project" value="TreeGrafter"/>
</dbReference>
<evidence type="ECO:0000256" key="8">
    <source>
        <dbReference type="ARBA" id="ARBA00023136"/>
    </source>
</evidence>
<dbReference type="InterPro" id="IPR026028">
    <property type="entry name" value="V-type_ATPase_116kDa_su_euka"/>
</dbReference>
<comment type="subcellular location">
    <subcellularLocation>
        <location evidence="1">Membrane</location>
        <topology evidence="1">Multi-pass membrane protein</topology>
    </subcellularLocation>
</comment>
<name>A0A4W6C6W6_LATCA</name>
<keyword evidence="7 9" id="KW-0406">Ion transport</keyword>
<dbReference type="PANTHER" id="PTHR11629:SF21">
    <property type="entry name" value="V-TYPE PROTON ATPASE 116 KDA SUBUNIT A 3"/>
    <property type="match status" value="1"/>
</dbReference>
<evidence type="ECO:0000256" key="1">
    <source>
        <dbReference type="ARBA" id="ARBA00004141"/>
    </source>
</evidence>
<reference evidence="10" key="2">
    <citation type="submission" date="2025-08" db="UniProtKB">
        <authorList>
            <consortium name="Ensembl"/>
        </authorList>
    </citation>
    <scope>IDENTIFICATION</scope>
</reference>
<proteinExistence type="inferred from homology"/>
<dbReference type="InterPro" id="IPR002490">
    <property type="entry name" value="V-ATPase_116kDa_su"/>
</dbReference>
<evidence type="ECO:0000256" key="9">
    <source>
        <dbReference type="RuleBase" id="RU361189"/>
    </source>
</evidence>
<organism evidence="10 11">
    <name type="scientific">Lates calcarifer</name>
    <name type="common">Barramundi</name>
    <name type="synonym">Holocentrus calcarifer</name>
    <dbReference type="NCBI Taxonomy" id="8187"/>
    <lineage>
        <taxon>Eukaryota</taxon>
        <taxon>Metazoa</taxon>
        <taxon>Chordata</taxon>
        <taxon>Craniata</taxon>
        <taxon>Vertebrata</taxon>
        <taxon>Euteleostomi</taxon>
        <taxon>Actinopterygii</taxon>
        <taxon>Neopterygii</taxon>
        <taxon>Teleostei</taxon>
        <taxon>Neoteleostei</taxon>
        <taxon>Acanthomorphata</taxon>
        <taxon>Carangaria</taxon>
        <taxon>Carangaria incertae sedis</taxon>
        <taxon>Centropomidae</taxon>
        <taxon>Lates</taxon>
    </lineage>
</organism>
<dbReference type="GeneTree" id="ENSGT00950000182881"/>
<evidence type="ECO:0000256" key="2">
    <source>
        <dbReference type="ARBA" id="ARBA00009904"/>
    </source>
</evidence>
<dbReference type="Proteomes" id="UP000314980">
    <property type="component" value="Unassembled WGS sequence"/>
</dbReference>
<dbReference type="PANTHER" id="PTHR11629">
    <property type="entry name" value="VACUOLAR PROTON ATPASES"/>
    <property type="match status" value="1"/>
</dbReference>
<feature type="transmembrane region" description="Helical" evidence="9">
    <location>
        <begin position="358"/>
        <end position="377"/>
    </location>
</feature>
<evidence type="ECO:0000256" key="4">
    <source>
        <dbReference type="ARBA" id="ARBA00022692"/>
    </source>
</evidence>
<dbReference type="PIRSF" id="PIRSF001293">
    <property type="entry name" value="ATP6V0A1"/>
    <property type="match status" value="1"/>
</dbReference>
<dbReference type="GO" id="GO:0046961">
    <property type="term" value="F:proton-transporting ATPase activity, rotational mechanism"/>
    <property type="evidence" value="ECO:0007669"/>
    <property type="project" value="InterPro"/>
</dbReference>
<dbReference type="Pfam" id="PF01496">
    <property type="entry name" value="V_ATPase_I"/>
    <property type="match status" value="3"/>
</dbReference>
<feature type="transmembrane region" description="Helical" evidence="9">
    <location>
        <begin position="305"/>
        <end position="338"/>
    </location>
</feature>
<dbReference type="GO" id="GO:0051117">
    <property type="term" value="F:ATPase binding"/>
    <property type="evidence" value="ECO:0007669"/>
    <property type="project" value="TreeGrafter"/>
</dbReference>
<feature type="transmembrane region" description="Helical" evidence="9">
    <location>
        <begin position="652"/>
        <end position="676"/>
    </location>
</feature>
<keyword evidence="11" id="KW-1185">Reference proteome</keyword>
<evidence type="ECO:0000256" key="5">
    <source>
        <dbReference type="ARBA" id="ARBA00022781"/>
    </source>
</evidence>
<dbReference type="GO" id="GO:0000220">
    <property type="term" value="C:vacuolar proton-transporting V-type ATPase, V0 domain"/>
    <property type="evidence" value="ECO:0007669"/>
    <property type="project" value="InterPro"/>
</dbReference>
<evidence type="ECO:0000256" key="6">
    <source>
        <dbReference type="ARBA" id="ARBA00022989"/>
    </source>
</evidence>
<protein>
    <recommendedName>
        <fullName evidence="9">V-type proton ATPase subunit a</fullName>
    </recommendedName>
</protein>
<keyword evidence="4 9" id="KW-0812">Transmembrane</keyword>
<gene>
    <name evidence="10" type="primary">TCIRG1</name>
    <name evidence="10" type="synonym">tcirg1b</name>
</gene>
<feature type="transmembrane region" description="Helical" evidence="9">
    <location>
        <begin position="455"/>
        <end position="476"/>
    </location>
</feature>
<reference evidence="11" key="1">
    <citation type="submission" date="2015-09" db="EMBL/GenBank/DDBJ databases">
        <authorList>
            <person name="Sai Rama Sridatta P."/>
        </authorList>
    </citation>
    <scope>NUCLEOTIDE SEQUENCE [LARGE SCALE GENOMIC DNA]</scope>
</reference>
<evidence type="ECO:0000256" key="3">
    <source>
        <dbReference type="ARBA" id="ARBA00022448"/>
    </source>
</evidence>
<keyword evidence="8 9" id="KW-0472">Membrane</keyword>
<feature type="transmembrane region" description="Helical" evidence="9">
    <location>
        <begin position="482"/>
        <end position="506"/>
    </location>
</feature>
<sequence>MGSMFRSEEVCLVQLFLQSGSAYNCVSELGELGLVEFRDLNPNVNAFQRKFVGEVRRCEELEKTFILRFHAWFISHCVSSFSFVAGVVHPWKVPSFERLLWRACRGYIIVDFREMEDPLQHPDTGEMVQWTVFLISYWGDQIGQKVKKICDCFRTQTFAYPESTAEREEILQGLEGRIEDIKSVLSQTEAFLQQLLMRAVAVLPQWKVRVQKCKAVQMVLNLCSPSVTDKCLIAEAWCPVAKLPELQNALREGGRKSGSGVDSFYNRLPSSTPPPTLFPLNSFTAGFQNIVDAYGVASYREVNPAVYTIITFPFLFAVMFGDVGHGLLMTVAALWMVLEEKDPKLRNNNNEIWRMMFGGRYLILLMGLFSIYTGAVYNECFSRGLSTFSSAWHVGPMFEKNIWNASVLAGSEYLSMDPNVTGVFTSPYPFGIDPIWGLANNKLTFLNSYKMKMSVIIGIIHMTFGVCLSFFNYWHFGQVSSVFFVLIPELFFMVCLFGYLVFMVVFKWLAYTPDQSQTAPSILIHFIDMFLFTENSDNPPLYKGQVCGLLTVLVVLALCSVPVLLLGKPLYKYITFKKRRHQMVSLCLNFNPFFDAADVFMHQAIHTIEYCLGCISNTASYLRLWALSLAHAQLSEVLWVMVMRLALKWHGYVGSVVLFVIFAFFAVLTVSILLVMEGLSAFLHALRLHWVEFQNKFYSGTGYKLSPFSFSSLINASAAI</sequence>
<dbReference type="AlphaFoldDB" id="A0A4W6C6W6"/>